<sequence>MAPFVETKALRAFLPRLQANLASRALQKTPAGVPPPRASVAAVFRWKEQQQQTLEVLFIRRSFNERDTWSGQVAFPGGKRQKKAVETDSVEWETSLETAHRETLEEIGLDLTQPHVHWIGTLPPIQTHLRTFWVGTEVFFIDSSADKHAFTPVIQDSEIANVFWVDLQELYNPKRYQRLLWPVEGLVDQHPRLRSLVKRVLGELTFGSIYLPRPTHAPPDDDMSLRSRHDFILWGLTMRMLADICELAELPLPDGDISPRFDKKQLGDLFLLLYRRPDQAIKPGLALAALGAMALGLYSQL</sequence>
<dbReference type="SUPFAM" id="SSF55811">
    <property type="entry name" value="Nudix"/>
    <property type="match status" value="1"/>
</dbReference>
<dbReference type="GO" id="GO:0010945">
    <property type="term" value="F:coenzyme A diphosphatase activity"/>
    <property type="evidence" value="ECO:0007669"/>
    <property type="project" value="InterPro"/>
</dbReference>
<comment type="caution">
    <text evidence="2">The sequence shown here is derived from an EMBL/GenBank/DDBJ whole genome shotgun (WGS) entry which is preliminary data.</text>
</comment>
<dbReference type="OrthoDB" id="77989at2759"/>
<keyword evidence="3" id="KW-1185">Reference proteome</keyword>
<evidence type="ECO:0000313" key="2">
    <source>
        <dbReference type="EMBL" id="TMW67489.1"/>
    </source>
</evidence>
<dbReference type="Pfam" id="PF00293">
    <property type="entry name" value="NUDIX"/>
    <property type="match status" value="1"/>
</dbReference>
<accession>A0A8K1CQP2</accession>
<dbReference type="CDD" id="cd03426">
    <property type="entry name" value="NUDIX_CoAse_Nudt7"/>
    <property type="match status" value="1"/>
</dbReference>
<evidence type="ECO:0000313" key="3">
    <source>
        <dbReference type="Proteomes" id="UP000794436"/>
    </source>
</evidence>
<dbReference type="InterPro" id="IPR000086">
    <property type="entry name" value="NUDIX_hydrolase_dom"/>
</dbReference>
<name>A0A8K1CQP2_PYTOL</name>
<dbReference type="PANTHER" id="PTHR12992">
    <property type="entry name" value="NUDIX HYDROLASE"/>
    <property type="match status" value="1"/>
</dbReference>
<protein>
    <recommendedName>
        <fullName evidence="1">Nudix hydrolase domain-containing protein</fullName>
    </recommendedName>
</protein>
<gene>
    <name evidence="2" type="ORF">Poli38472_011109</name>
</gene>
<feature type="domain" description="Nudix hydrolase" evidence="1">
    <location>
        <begin position="34"/>
        <end position="200"/>
    </location>
</feature>
<dbReference type="EMBL" id="SPLM01000004">
    <property type="protein sequence ID" value="TMW67489.1"/>
    <property type="molecule type" value="Genomic_DNA"/>
</dbReference>
<dbReference type="InterPro" id="IPR045121">
    <property type="entry name" value="CoAse"/>
</dbReference>
<dbReference type="AlphaFoldDB" id="A0A8K1CQP2"/>
<dbReference type="Proteomes" id="UP000794436">
    <property type="component" value="Unassembled WGS sequence"/>
</dbReference>
<dbReference type="PANTHER" id="PTHR12992:SF44">
    <property type="entry name" value="NUDIX HYDROLASE DOMAIN-CONTAINING PROTEIN"/>
    <property type="match status" value="1"/>
</dbReference>
<dbReference type="InterPro" id="IPR015797">
    <property type="entry name" value="NUDIX_hydrolase-like_dom_sf"/>
</dbReference>
<organism evidence="2 3">
    <name type="scientific">Pythium oligandrum</name>
    <name type="common">Mycoparasitic fungus</name>
    <dbReference type="NCBI Taxonomy" id="41045"/>
    <lineage>
        <taxon>Eukaryota</taxon>
        <taxon>Sar</taxon>
        <taxon>Stramenopiles</taxon>
        <taxon>Oomycota</taxon>
        <taxon>Peronosporomycetes</taxon>
        <taxon>Pythiales</taxon>
        <taxon>Pythiaceae</taxon>
        <taxon>Pythium</taxon>
    </lineage>
</organism>
<evidence type="ECO:0000259" key="1">
    <source>
        <dbReference type="PROSITE" id="PS51462"/>
    </source>
</evidence>
<proteinExistence type="predicted"/>
<dbReference type="Gene3D" id="3.90.79.10">
    <property type="entry name" value="Nucleoside Triphosphate Pyrophosphohydrolase"/>
    <property type="match status" value="1"/>
</dbReference>
<reference evidence="2" key="1">
    <citation type="submission" date="2019-03" db="EMBL/GenBank/DDBJ databases">
        <title>Long read genome sequence of the mycoparasitic Pythium oligandrum ATCC 38472 isolated from sugarbeet rhizosphere.</title>
        <authorList>
            <person name="Gaulin E."/>
        </authorList>
    </citation>
    <scope>NUCLEOTIDE SEQUENCE</scope>
    <source>
        <strain evidence="2">ATCC 38472_TT</strain>
    </source>
</reference>
<dbReference type="PROSITE" id="PS51462">
    <property type="entry name" value="NUDIX"/>
    <property type="match status" value="1"/>
</dbReference>